<feature type="binding site" evidence="14">
    <location>
        <position position="112"/>
    </location>
    <ligand>
        <name>Ca(2+)</name>
        <dbReference type="ChEBI" id="CHEBI:29108"/>
        <label>1</label>
    </ligand>
</feature>
<feature type="active site" description="Proton acceptor" evidence="12">
    <location>
        <position position="104"/>
    </location>
</feature>
<evidence type="ECO:0000256" key="11">
    <source>
        <dbReference type="ARBA" id="ARBA00023324"/>
    </source>
</evidence>
<dbReference type="InterPro" id="IPR002016">
    <property type="entry name" value="Haem_peroxidase"/>
</dbReference>
<reference evidence="20" key="3">
    <citation type="journal article" date="2017" name="Nature">
        <title>Genome sequence of the progenitor of the wheat D genome Aegilops tauschii.</title>
        <authorList>
            <person name="Luo M.C."/>
            <person name="Gu Y.Q."/>
            <person name="Puiu D."/>
            <person name="Wang H."/>
            <person name="Twardziok S.O."/>
            <person name="Deal K.R."/>
            <person name="Huo N."/>
            <person name="Zhu T."/>
            <person name="Wang L."/>
            <person name="Wang Y."/>
            <person name="McGuire P.E."/>
            <person name="Liu S."/>
            <person name="Long H."/>
            <person name="Ramasamy R.K."/>
            <person name="Rodriguez J.C."/>
            <person name="Van S.L."/>
            <person name="Yuan L."/>
            <person name="Wang Z."/>
            <person name="Xia Z."/>
            <person name="Xiao L."/>
            <person name="Anderson O.D."/>
            <person name="Ouyang S."/>
            <person name="Liang Y."/>
            <person name="Zimin A.V."/>
            <person name="Pertea G."/>
            <person name="Qi P."/>
            <person name="Bennetzen J.L."/>
            <person name="Dai X."/>
            <person name="Dawson M.W."/>
            <person name="Muller H.G."/>
            <person name="Kugler K."/>
            <person name="Rivarola-Duarte L."/>
            <person name="Spannagl M."/>
            <person name="Mayer K.F.X."/>
            <person name="Lu F.H."/>
            <person name="Bevan M.W."/>
            <person name="Leroy P."/>
            <person name="Li P."/>
            <person name="You F.M."/>
            <person name="Sun Q."/>
            <person name="Liu Z."/>
            <person name="Lyons E."/>
            <person name="Wicker T."/>
            <person name="Salzberg S.L."/>
            <person name="Devos K.M."/>
            <person name="Dvorak J."/>
        </authorList>
    </citation>
    <scope>NUCLEOTIDE SEQUENCE [LARGE SCALE GENOMIC DNA]</scope>
    <source>
        <strain evidence="20">cv. AL8/78</strain>
    </source>
</reference>
<evidence type="ECO:0000313" key="21">
    <source>
        <dbReference type="Proteomes" id="UP000015105"/>
    </source>
</evidence>
<evidence type="ECO:0000256" key="7">
    <source>
        <dbReference type="ARBA" id="ARBA00023002"/>
    </source>
</evidence>
<feature type="binding site" evidence="13">
    <location>
        <position position="201"/>
    </location>
    <ligand>
        <name>substrate</name>
    </ligand>
</feature>
<dbReference type="InterPro" id="IPR010255">
    <property type="entry name" value="Haem_peroxidase_sf"/>
</dbReference>
<dbReference type="FunFam" id="1.10.420.10:FF:000001">
    <property type="entry name" value="Peroxidase"/>
    <property type="match status" value="1"/>
</dbReference>
<dbReference type="InterPro" id="IPR019793">
    <property type="entry name" value="Peroxidases_heam-ligand_BS"/>
</dbReference>
<evidence type="ECO:0000313" key="20">
    <source>
        <dbReference type="EnsemblPlants" id="AET7Gv21035500.6"/>
    </source>
</evidence>
<dbReference type="Gene3D" id="1.10.420.10">
    <property type="entry name" value="Peroxidase, domain 2"/>
    <property type="match status" value="1"/>
</dbReference>
<dbReference type="PANTHER" id="PTHR31517:SF48">
    <property type="entry name" value="PEROXIDASE 16-RELATED"/>
    <property type="match status" value="1"/>
</dbReference>
<dbReference type="STRING" id="200361.A0A453SR78"/>
<dbReference type="Gene3D" id="1.10.520.10">
    <property type="match status" value="1"/>
</dbReference>
<feature type="binding site" evidence="14">
    <location>
        <position position="114"/>
    </location>
    <ligand>
        <name>Ca(2+)</name>
        <dbReference type="ChEBI" id="CHEBI:29108"/>
        <label>1</label>
    </ligand>
</feature>
<keyword evidence="4 17" id="KW-0349">Heme</keyword>
<organism evidence="20 21">
    <name type="scientific">Aegilops tauschii subsp. strangulata</name>
    <name type="common">Goatgrass</name>
    <dbReference type="NCBI Taxonomy" id="200361"/>
    <lineage>
        <taxon>Eukaryota</taxon>
        <taxon>Viridiplantae</taxon>
        <taxon>Streptophyta</taxon>
        <taxon>Embryophyta</taxon>
        <taxon>Tracheophyta</taxon>
        <taxon>Spermatophyta</taxon>
        <taxon>Magnoliopsida</taxon>
        <taxon>Liliopsida</taxon>
        <taxon>Poales</taxon>
        <taxon>Poaceae</taxon>
        <taxon>BOP clade</taxon>
        <taxon>Pooideae</taxon>
        <taxon>Triticodae</taxon>
        <taxon>Triticeae</taxon>
        <taxon>Triticinae</taxon>
        <taxon>Aegilops</taxon>
    </lineage>
</organism>
<comment type="similarity">
    <text evidence="2">Belongs to the peroxidase family. Ascorbate peroxidase subfamily.</text>
</comment>
<dbReference type="PROSITE" id="PS00436">
    <property type="entry name" value="PEROXIDASE_2"/>
    <property type="match status" value="1"/>
</dbReference>
<feature type="binding site" description="axial binding residue" evidence="14">
    <location>
        <position position="231"/>
    </location>
    <ligand>
        <name>heme b</name>
        <dbReference type="ChEBI" id="CHEBI:60344"/>
    </ligand>
    <ligandPart>
        <name>Fe</name>
        <dbReference type="ChEBI" id="CHEBI:18248"/>
    </ligandPart>
</feature>
<dbReference type="PRINTS" id="PR00458">
    <property type="entry name" value="PEROXIDASE"/>
</dbReference>
<dbReference type="GO" id="GO:0020037">
    <property type="term" value="F:heme binding"/>
    <property type="evidence" value="ECO:0007669"/>
    <property type="project" value="UniProtKB-UniRule"/>
</dbReference>
<keyword evidence="9 16" id="KW-1015">Disulfide bond</keyword>
<keyword evidence="3 17" id="KW-0575">Peroxidase</keyword>
<keyword evidence="8 14" id="KW-0408">Iron</keyword>
<evidence type="ECO:0000259" key="19">
    <source>
        <dbReference type="PROSITE" id="PS50873"/>
    </source>
</evidence>
<evidence type="ECO:0000256" key="6">
    <source>
        <dbReference type="ARBA" id="ARBA00022837"/>
    </source>
</evidence>
<keyword evidence="10" id="KW-0873">Pyrrolidone carboxylic acid</keyword>
<dbReference type="EnsemblPlants" id="AET7Gv21035500.6">
    <property type="protein sequence ID" value="AET7Gv21035500.6"/>
    <property type="gene ID" value="AET7Gv21035500"/>
</dbReference>
<dbReference type="InterPro" id="IPR000823">
    <property type="entry name" value="Peroxidase_pln"/>
</dbReference>
<evidence type="ECO:0000256" key="2">
    <source>
        <dbReference type="ARBA" id="ARBA00006873"/>
    </source>
</evidence>
<keyword evidence="11 17" id="KW-0376">Hydrogen peroxide</keyword>
<dbReference type="EC" id="1.11.1.7" evidence="17"/>
<evidence type="ECO:0000256" key="4">
    <source>
        <dbReference type="ARBA" id="ARBA00022617"/>
    </source>
</evidence>
<feature type="binding site" evidence="14">
    <location>
        <position position="125"/>
    </location>
    <ligand>
        <name>Ca(2+)</name>
        <dbReference type="ChEBI" id="CHEBI:29108"/>
        <label>1</label>
    </ligand>
</feature>
<dbReference type="CDD" id="cd00693">
    <property type="entry name" value="secretory_peroxidase"/>
    <property type="match status" value="1"/>
</dbReference>
<dbReference type="PROSITE" id="PS50873">
    <property type="entry name" value="PEROXIDASE_4"/>
    <property type="match status" value="1"/>
</dbReference>
<dbReference type="PANTHER" id="PTHR31517">
    <property type="match status" value="1"/>
</dbReference>
<dbReference type="GO" id="GO:0140825">
    <property type="term" value="F:lactoperoxidase activity"/>
    <property type="evidence" value="ECO:0007669"/>
    <property type="project" value="UniProtKB-EC"/>
</dbReference>
<feature type="binding site" evidence="14">
    <location>
        <position position="287"/>
    </location>
    <ligand>
        <name>Ca(2+)</name>
        <dbReference type="ChEBI" id="CHEBI:29108"/>
        <label>2</label>
    </ligand>
</feature>
<dbReference type="AlphaFoldDB" id="A0A453SR78"/>
<evidence type="ECO:0000256" key="1">
    <source>
        <dbReference type="ARBA" id="ARBA00000189"/>
    </source>
</evidence>
<feature type="binding site" evidence="14">
    <location>
        <position position="105"/>
    </location>
    <ligand>
        <name>Ca(2+)</name>
        <dbReference type="ChEBI" id="CHEBI:29108"/>
        <label>1</label>
    </ligand>
</feature>
<feature type="region of interest" description="Disordered" evidence="18">
    <location>
        <begin position="1"/>
        <end position="22"/>
    </location>
</feature>
<feature type="binding site" evidence="14">
    <location>
        <position position="108"/>
    </location>
    <ligand>
        <name>Ca(2+)</name>
        <dbReference type="ChEBI" id="CHEBI:29108"/>
        <label>1</label>
    </ligand>
</feature>
<dbReference type="GO" id="GO:0042744">
    <property type="term" value="P:hydrogen peroxide catabolic process"/>
    <property type="evidence" value="ECO:0007669"/>
    <property type="project" value="UniProtKB-KW"/>
</dbReference>
<comment type="cofactor">
    <cofactor evidence="14 17">
        <name>Ca(2+)</name>
        <dbReference type="ChEBI" id="CHEBI:29108"/>
    </cofactor>
    <text evidence="14 17">Binds 2 calcium ions per subunit.</text>
</comment>
<feature type="disulfide bond" evidence="16">
    <location>
        <begin position="106"/>
        <end position="111"/>
    </location>
</feature>
<feature type="site" description="Transition state stabilizer" evidence="15">
    <location>
        <position position="100"/>
    </location>
</feature>
<evidence type="ECO:0000256" key="5">
    <source>
        <dbReference type="ARBA" id="ARBA00022723"/>
    </source>
</evidence>
<dbReference type="SUPFAM" id="SSF48113">
    <property type="entry name" value="Heme-dependent peroxidases"/>
    <property type="match status" value="1"/>
</dbReference>
<evidence type="ECO:0000256" key="13">
    <source>
        <dbReference type="PIRSR" id="PIRSR600823-2"/>
    </source>
</evidence>
<dbReference type="Proteomes" id="UP000015105">
    <property type="component" value="Chromosome 7D"/>
</dbReference>
<keyword evidence="7 17" id="KW-0560">Oxidoreductase</keyword>
<dbReference type="Gramene" id="AET7Gv21035500.6">
    <property type="protein sequence ID" value="AET7Gv21035500.6"/>
    <property type="gene ID" value="AET7Gv21035500"/>
</dbReference>
<keyword evidence="5 14" id="KW-0479">Metal-binding</keyword>
<keyword evidence="6 14" id="KW-0106">Calcium</keyword>
<reference evidence="21" key="1">
    <citation type="journal article" date="2014" name="Science">
        <title>Ancient hybridizations among the ancestral genomes of bread wheat.</title>
        <authorList>
            <consortium name="International Wheat Genome Sequencing Consortium,"/>
            <person name="Marcussen T."/>
            <person name="Sandve S.R."/>
            <person name="Heier L."/>
            <person name="Spannagl M."/>
            <person name="Pfeifer M."/>
            <person name="Jakobsen K.S."/>
            <person name="Wulff B.B."/>
            <person name="Steuernagel B."/>
            <person name="Mayer K.F."/>
            <person name="Olsen O.A."/>
        </authorList>
    </citation>
    <scope>NUCLEOTIDE SEQUENCE [LARGE SCALE GENOMIC DNA]</scope>
    <source>
        <strain evidence="21">cv. AL8/78</strain>
    </source>
</reference>
<dbReference type="GO" id="GO:0006979">
    <property type="term" value="P:response to oxidative stress"/>
    <property type="evidence" value="ECO:0007669"/>
    <property type="project" value="UniProtKB-UniRule"/>
</dbReference>
<feature type="binding site" evidence="14">
    <location>
        <position position="110"/>
    </location>
    <ligand>
        <name>Ca(2+)</name>
        <dbReference type="ChEBI" id="CHEBI:29108"/>
        <label>1</label>
    </ligand>
</feature>
<evidence type="ECO:0000256" key="12">
    <source>
        <dbReference type="PIRSR" id="PIRSR600823-1"/>
    </source>
</evidence>
<feature type="binding site" evidence="14">
    <location>
        <position position="284"/>
    </location>
    <ligand>
        <name>Ca(2+)</name>
        <dbReference type="ChEBI" id="CHEBI:29108"/>
        <label>2</label>
    </ligand>
</feature>
<comment type="subcellular location">
    <subcellularLocation>
        <location evidence="17">Secreted</location>
    </subcellularLocation>
</comment>
<evidence type="ECO:0000256" key="9">
    <source>
        <dbReference type="ARBA" id="ARBA00023157"/>
    </source>
</evidence>
<protein>
    <recommendedName>
        <fullName evidence="17">Peroxidase</fullName>
        <ecNumber evidence="17">1.11.1.7</ecNumber>
    </recommendedName>
</protein>
<feature type="disulfide bond" evidence="16">
    <location>
        <begin position="238"/>
        <end position="271"/>
    </location>
</feature>
<evidence type="ECO:0000256" key="18">
    <source>
        <dbReference type="SAM" id="MobiDB-lite"/>
    </source>
</evidence>
<dbReference type="GO" id="GO:0046872">
    <property type="term" value="F:metal ion binding"/>
    <property type="evidence" value="ECO:0007669"/>
    <property type="project" value="UniProtKB-UniRule"/>
</dbReference>
<feature type="disulfide bond" evidence="16">
    <location>
        <begin position="161"/>
        <end position="361"/>
    </location>
</feature>
<name>A0A453SR78_AEGTS</name>
<evidence type="ECO:0000256" key="10">
    <source>
        <dbReference type="ARBA" id="ARBA00023283"/>
    </source>
</evidence>
<comment type="function">
    <text evidence="17">Removal of H(2)O(2), oxidation of toxic reductants, biosynthesis and degradation of lignin, suberization, auxin catabolism, response to environmental stresses such as wounding, pathogen attack and oxidative stress.</text>
</comment>
<evidence type="ECO:0000256" key="3">
    <source>
        <dbReference type="ARBA" id="ARBA00022559"/>
    </source>
</evidence>
<feature type="disulfide bond" evidence="16">
    <location>
        <begin position="73"/>
        <end position="155"/>
    </location>
</feature>
<evidence type="ECO:0000256" key="14">
    <source>
        <dbReference type="PIRSR" id="PIRSR600823-3"/>
    </source>
</evidence>
<dbReference type="PRINTS" id="PR00461">
    <property type="entry name" value="PLPEROXIDASE"/>
</dbReference>
<feature type="binding site" evidence="14">
    <location>
        <position position="232"/>
    </location>
    <ligand>
        <name>Ca(2+)</name>
        <dbReference type="ChEBI" id="CHEBI:29108"/>
        <label>2</label>
    </ligand>
</feature>
<reference evidence="20" key="5">
    <citation type="journal article" date="2021" name="G3 (Bethesda)">
        <title>Aegilops tauschii genome assembly Aet v5.0 features greater sequence contiguity and improved annotation.</title>
        <authorList>
            <person name="Wang L."/>
            <person name="Zhu T."/>
            <person name="Rodriguez J.C."/>
            <person name="Deal K.R."/>
            <person name="Dubcovsky J."/>
            <person name="McGuire P.E."/>
            <person name="Lux T."/>
            <person name="Spannagl M."/>
            <person name="Mayer K.F.X."/>
            <person name="Baldrich P."/>
            <person name="Meyers B.C."/>
            <person name="Huo N."/>
            <person name="Gu Y.Q."/>
            <person name="Zhou H."/>
            <person name="Devos K.M."/>
            <person name="Bennetzen J.L."/>
            <person name="Unver T."/>
            <person name="Budak H."/>
            <person name="Gulick P.J."/>
            <person name="Galiba G."/>
            <person name="Kalapos B."/>
            <person name="Nelson D.R."/>
            <person name="Li P."/>
            <person name="You F.M."/>
            <person name="Luo M.C."/>
            <person name="Dvorak J."/>
        </authorList>
    </citation>
    <scope>NUCLEOTIDE SEQUENCE [LARGE SCALE GENOMIC DNA]</scope>
    <source>
        <strain evidence="20">cv. AL8/78</strain>
    </source>
</reference>
<feature type="domain" description="Plant heme peroxidase family profile" evidence="19">
    <location>
        <begin position="63"/>
        <end position="365"/>
    </location>
</feature>
<feature type="binding site" evidence="14">
    <location>
        <position position="292"/>
    </location>
    <ligand>
        <name>Ca(2+)</name>
        <dbReference type="ChEBI" id="CHEBI:29108"/>
        <label>2</label>
    </ligand>
</feature>
<comment type="similarity">
    <text evidence="17">Belongs to the peroxidase family. Classical plant (class III) peroxidase subfamily.</text>
</comment>
<keyword evidence="21" id="KW-1185">Reference proteome</keyword>
<evidence type="ECO:0000256" key="15">
    <source>
        <dbReference type="PIRSR" id="PIRSR600823-4"/>
    </source>
</evidence>
<keyword evidence="17" id="KW-0964">Secreted</keyword>
<dbReference type="InterPro" id="IPR019794">
    <property type="entry name" value="Peroxidases_AS"/>
</dbReference>
<dbReference type="Pfam" id="PF00141">
    <property type="entry name" value="peroxidase"/>
    <property type="match status" value="1"/>
</dbReference>
<evidence type="ECO:0000256" key="17">
    <source>
        <dbReference type="RuleBase" id="RU362060"/>
    </source>
</evidence>
<accession>A0A453SR78</accession>
<comment type="catalytic activity">
    <reaction evidence="1 17">
        <text>2 a phenolic donor + H2O2 = 2 a phenolic radical donor + 2 H2O</text>
        <dbReference type="Rhea" id="RHEA:56136"/>
        <dbReference type="ChEBI" id="CHEBI:15377"/>
        <dbReference type="ChEBI" id="CHEBI:16240"/>
        <dbReference type="ChEBI" id="CHEBI:139520"/>
        <dbReference type="ChEBI" id="CHEBI:139521"/>
        <dbReference type="EC" id="1.11.1.7"/>
    </reaction>
</comment>
<comment type="cofactor">
    <cofactor evidence="14 17">
        <name>heme b</name>
        <dbReference type="ChEBI" id="CHEBI:60344"/>
    </cofactor>
    <text evidence="14 17">Binds 1 heme b (iron(II)-protoporphyrin IX) group per subunit.</text>
</comment>
<sequence length="365" mass="39724">KPVRHELAGAASHTSGRARKGNSLREAIERETDRPMAKLGWLASLAAAVVVVVTLRSPLAAAQLRPGYYASICPNLETIVRNSVRQSMAQSQISAGATLRLFFHDCAVRGCDASIMIVNSNGDDEWRSPDDQSLKPQGFQTVLDAKAAVDKDPQCRYKVSCADILALAARESVVQSGGPNYQVELGRYDGKVSTKSSVVLPHVDFNLDKLNAFFSGLGLSQTDMIALSGGHTIGVTHCDKFVRRLYTFKGARPQYSPPMNLAFLRQMRGTCPLNYSPTTVAMLDAVTPNKFDNGYYQTLQQQKGLLSSDQVLFADRRSRATVNHFAANQTAFFDAFVAAMAKLGRIGVKTAGSDAEIRRVCTKVN</sequence>
<reference evidence="20" key="4">
    <citation type="submission" date="2019-03" db="UniProtKB">
        <authorList>
            <consortium name="EnsemblPlants"/>
        </authorList>
    </citation>
    <scope>IDENTIFICATION</scope>
</reference>
<proteinExistence type="inferred from homology"/>
<evidence type="ECO:0000256" key="8">
    <source>
        <dbReference type="ARBA" id="ARBA00023004"/>
    </source>
</evidence>
<dbReference type="GO" id="GO:0005576">
    <property type="term" value="C:extracellular region"/>
    <property type="evidence" value="ECO:0007669"/>
    <property type="project" value="UniProtKB-SubCell"/>
</dbReference>
<dbReference type="PROSITE" id="PS00435">
    <property type="entry name" value="PEROXIDASE_1"/>
    <property type="match status" value="1"/>
</dbReference>
<dbReference type="InterPro" id="IPR033905">
    <property type="entry name" value="Secretory_peroxidase"/>
</dbReference>
<reference evidence="21" key="2">
    <citation type="journal article" date="2017" name="Nat. Plants">
        <title>The Aegilops tauschii genome reveals multiple impacts of transposons.</title>
        <authorList>
            <person name="Zhao G."/>
            <person name="Zou C."/>
            <person name="Li K."/>
            <person name="Wang K."/>
            <person name="Li T."/>
            <person name="Gao L."/>
            <person name="Zhang X."/>
            <person name="Wang H."/>
            <person name="Yang Z."/>
            <person name="Liu X."/>
            <person name="Jiang W."/>
            <person name="Mao L."/>
            <person name="Kong X."/>
            <person name="Jiao Y."/>
            <person name="Jia J."/>
        </authorList>
    </citation>
    <scope>NUCLEOTIDE SEQUENCE [LARGE SCALE GENOMIC DNA]</scope>
    <source>
        <strain evidence="21">cv. AL8/78</strain>
    </source>
</reference>
<evidence type="ECO:0000256" key="16">
    <source>
        <dbReference type="PIRSR" id="PIRSR600823-5"/>
    </source>
</evidence>